<feature type="domain" description="Inosine/uridine-preferring nucleoside hydrolase" evidence="3">
    <location>
        <begin position="7"/>
        <end position="306"/>
    </location>
</feature>
<dbReference type="InterPro" id="IPR001910">
    <property type="entry name" value="Inosine/uridine_hydrolase_dom"/>
</dbReference>
<keyword evidence="1 4" id="KW-0378">Hydrolase</keyword>
<dbReference type="GO" id="GO:0016787">
    <property type="term" value="F:hydrolase activity"/>
    <property type="evidence" value="ECO:0007669"/>
    <property type="project" value="UniProtKB-KW"/>
</dbReference>
<keyword evidence="2" id="KW-0326">Glycosidase</keyword>
<evidence type="ECO:0000313" key="4">
    <source>
        <dbReference type="EMBL" id="MCS4533769.1"/>
    </source>
</evidence>
<sequence length="317" mass="34309">MTAKPRLIIDTDPGQDDAAAILMAHGLAKRGLIDFIALTVVAGNVDLHHTATNARIICDWAGEKNFPVYAGAVKPLLRSLVTAEEVHGKTGLDGVELHDPECPLQPVHAVPFLIDTLRKAEDASITICPIGPLTNIAQALALAPDIVRAIKHIVLMGGNYFEAGNITPAAEFNFYVDPHAAQIVLQSGAPITILPLDVTHKACITTKRMDVLRQQDNINGPRLADILQSYERFDIQKFGLDGGPLHDPCAITCAVFPEMFGGKDCHVAVETQSELTMGACVVDWWNSTGKPANAYWITEVDADKMFAELAESIRHLP</sequence>
<keyword evidence="5" id="KW-1185">Reference proteome</keyword>
<dbReference type="InterPro" id="IPR036452">
    <property type="entry name" value="Ribo_hydro-like"/>
</dbReference>
<dbReference type="SUPFAM" id="SSF53590">
    <property type="entry name" value="Nucleoside hydrolase"/>
    <property type="match status" value="1"/>
</dbReference>
<proteinExistence type="predicted"/>
<evidence type="ECO:0000259" key="3">
    <source>
        <dbReference type="Pfam" id="PF01156"/>
    </source>
</evidence>
<dbReference type="EMBL" id="JANUXW010000003">
    <property type="protein sequence ID" value="MCS4533769.1"/>
    <property type="molecule type" value="Genomic_DNA"/>
</dbReference>
<name>A0ABT2FC29_9NEIS</name>
<dbReference type="InterPro" id="IPR023186">
    <property type="entry name" value="IUNH"/>
</dbReference>
<dbReference type="Pfam" id="PF01156">
    <property type="entry name" value="IU_nuc_hydro"/>
    <property type="match status" value="1"/>
</dbReference>
<accession>A0ABT2FC29</accession>
<dbReference type="Proteomes" id="UP001166947">
    <property type="component" value="Unassembled WGS sequence"/>
</dbReference>
<reference evidence="4" key="1">
    <citation type="submission" date="2022-08" db="EMBL/GenBank/DDBJ databases">
        <authorList>
            <person name="Volokhov D.V."/>
            <person name="Furtak V.A."/>
            <person name="Zagorodnyaya T.A."/>
        </authorList>
    </citation>
    <scope>NUCLEOTIDE SEQUENCE</scope>
    <source>
        <strain evidence="4">CSL10203-ORH2</strain>
    </source>
</reference>
<comment type="caution">
    <text evidence="4">The sequence shown here is derived from an EMBL/GenBank/DDBJ whole genome shotgun (WGS) entry which is preliminary data.</text>
</comment>
<gene>
    <name evidence="4" type="ORF">NXS09_05565</name>
</gene>
<dbReference type="PANTHER" id="PTHR12304">
    <property type="entry name" value="INOSINE-URIDINE PREFERRING NUCLEOSIDE HYDROLASE"/>
    <property type="match status" value="1"/>
</dbReference>
<evidence type="ECO:0000256" key="1">
    <source>
        <dbReference type="ARBA" id="ARBA00022801"/>
    </source>
</evidence>
<dbReference type="RefSeq" id="WP_259291566.1">
    <property type="nucleotide sequence ID" value="NZ_JANUXW010000003.1"/>
</dbReference>
<evidence type="ECO:0000313" key="5">
    <source>
        <dbReference type="Proteomes" id="UP001166947"/>
    </source>
</evidence>
<organism evidence="4 5">
    <name type="scientific">Neisseria montereyensis</name>
    <dbReference type="NCBI Taxonomy" id="2973938"/>
    <lineage>
        <taxon>Bacteria</taxon>
        <taxon>Pseudomonadati</taxon>
        <taxon>Pseudomonadota</taxon>
        <taxon>Betaproteobacteria</taxon>
        <taxon>Neisseriales</taxon>
        <taxon>Neisseriaceae</taxon>
        <taxon>Neisseria</taxon>
    </lineage>
</organism>
<dbReference type="Gene3D" id="3.90.245.10">
    <property type="entry name" value="Ribonucleoside hydrolase-like"/>
    <property type="match status" value="1"/>
</dbReference>
<evidence type="ECO:0000256" key="2">
    <source>
        <dbReference type="ARBA" id="ARBA00023295"/>
    </source>
</evidence>
<reference evidence="4" key="2">
    <citation type="journal article" date="2023" name="Curr. Microbiol.">
        <title>Neisseria montereyensis sp. nov., Isolated from Oropharynx of California Sea Lion (Zalophus californianus): Genomic, Phylogenetic, and Phenotypic Study.</title>
        <authorList>
            <person name="Volokhov D.V."/>
            <person name="Zagorodnyaya T.A."/>
            <person name="Furtak V.A."/>
            <person name="Nattanmai G."/>
            <person name="Randall L."/>
            <person name="Jose S."/>
            <person name="Gao Y."/>
            <person name="Gulland F.M."/>
            <person name="Eisenberg T."/>
            <person name="Delmonte P."/>
            <person name="Blom J."/>
            <person name="Mitchell K.K."/>
        </authorList>
    </citation>
    <scope>NUCLEOTIDE SEQUENCE</scope>
    <source>
        <strain evidence="4">CSL10203-ORH2</strain>
    </source>
</reference>
<dbReference type="PANTHER" id="PTHR12304:SF4">
    <property type="entry name" value="URIDINE NUCLEOSIDASE"/>
    <property type="match status" value="1"/>
</dbReference>
<dbReference type="CDD" id="cd02651">
    <property type="entry name" value="nuc_hydro_IU_UC_XIUA"/>
    <property type="match status" value="1"/>
</dbReference>
<protein>
    <submittedName>
        <fullName evidence="4">Nucleoside hydrolase</fullName>
    </submittedName>
</protein>